<dbReference type="InterPro" id="IPR010642">
    <property type="entry name" value="Invasion_prot_B"/>
</dbReference>
<feature type="chain" id="PRO_5009943211" description="Invasion protein IalB, involved in pathogenesis" evidence="1">
    <location>
        <begin position="24"/>
        <end position="176"/>
    </location>
</feature>
<evidence type="ECO:0000313" key="2">
    <source>
        <dbReference type="EMBL" id="SIS66725.1"/>
    </source>
</evidence>
<evidence type="ECO:0008006" key="4">
    <source>
        <dbReference type="Google" id="ProtNLM"/>
    </source>
</evidence>
<dbReference type="InterPro" id="IPR038696">
    <property type="entry name" value="IalB_sf"/>
</dbReference>
<dbReference type="EMBL" id="FTOT01000001">
    <property type="protein sequence ID" value="SIS66725.1"/>
    <property type="molecule type" value="Genomic_DNA"/>
</dbReference>
<reference evidence="2 3" key="1">
    <citation type="submission" date="2017-01" db="EMBL/GenBank/DDBJ databases">
        <authorList>
            <person name="Mah S.A."/>
            <person name="Swanson W.J."/>
            <person name="Moy G.W."/>
            <person name="Vacquier V.D."/>
        </authorList>
    </citation>
    <scope>NUCLEOTIDE SEQUENCE [LARGE SCALE GENOMIC DNA]</scope>
    <source>
        <strain evidence="2 3">DSM 26375</strain>
    </source>
</reference>
<keyword evidence="3" id="KW-1185">Reference proteome</keyword>
<dbReference type="RefSeq" id="WP_144038860.1">
    <property type="nucleotide sequence ID" value="NZ_BMEH01000001.1"/>
</dbReference>
<accession>A0A1N7KYR1</accession>
<dbReference type="Pfam" id="PF06776">
    <property type="entry name" value="IalB"/>
    <property type="match status" value="1"/>
</dbReference>
<dbReference type="AlphaFoldDB" id="A0A1N7KYR1"/>
<gene>
    <name evidence="2" type="ORF">SAMN05421774_101775</name>
</gene>
<dbReference type="Gene3D" id="2.60.40.1880">
    <property type="entry name" value="Invasion associated locus B (IalB) protein"/>
    <property type="match status" value="1"/>
</dbReference>
<keyword evidence="1" id="KW-0732">Signal</keyword>
<evidence type="ECO:0000313" key="3">
    <source>
        <dbReference type="Proteomes" id="UP000186141"/>
    </source>
</evidence>
<sequence>MTIRIAGALVGAVLAMGLSAAEAQTAQQTKCVSAKTDWSVCVWDSPKECWGVSAPKESLNTRGGRPAQVRRGDTMMFVTFRPGQGAKGEISFTPGYGYAKGAQVTVEIGTDKFTLFTDGEWAWPANANDDAALLAAMKRGSEAVVTGTSSRGTDTKDTFSLMGFSAAMQEAETRCK</sequence>
<organism evidence="2 3">
    <name type="scientific">Gemmobacter megaterium</name>
    <dbReference type="NCBI Taxonomy" id="1086013"/>
    <lineage>
        <taxon>Bacteria</taxon>
        <taxon>Pseudomonadati</taxon>
        <taxon>Pseudomonadota</taxon>
        <taxon>Alphaproteobacteria</taxon>
        <taxon>Rhodobacterales</taxon>
        <taxon>Paracoccaceae</taxon>
        <taxon>Gemmobacter</taxon>
    </lineage>
</organism>
<feature type="signal peptide" evidence="1">
    <location>
        <begin position="1"/>
        <end position="23"/>
    </location>
</feature>
<dbReference type="Proteomes" id="UP000186141">
    <property type="component" value="Unassembled WGS sequence"/>
</dbReference>
<protein>
    <recommendedName>
        <fullName evidence="4">Invasion protein IalB, involved in pathogenesis</fullName>
    </recommendedName>
</protein>
<dbReference type="STRING" id="1086013.SAMN05421774_101775"/>
<dbReference type="OrthoDB" id="9806572at2"/>
<name>A0A1N7KYR1_9RHOB</name>
<proteinExistence type="predicted"/>
<evidence type="ECO:0000256" key="1">
    <source>
        <dbReference type="SAM" id="SignalP"/>
    </source>
</evidence>